<organism evidence="1 2">
    <name type="scientific">[Clostridium] celerecrescens 18A</name>
    <dbReference type="NCBI Taxonomy" id="1286362"/>
    <lineage>
        <taxon>Bacteria</taxon>
        <taxon>Bacillati</taxon>
        <taxon>Bacillota</taxon>
        <taxon>Clostridia</taxon>
        <taxon>Lachnospirales</taxon>
        <taxon>Lachnospiraceae</taxon>
        <taxon>Lacrimispora</taxon>
    </lineage>
</organism>
<dbReference type="Proteomes" id="UP000231092">
    <property type="component" value="Unassembled WGS sequence"/>
</dbReference>
<proteinExistence type="predicted"/>
<comment type="caution">
    <text evidence="1">The sequence shown here is derived from an EMBL/GenBank/DDBJ whole genome shotgun (WGS) entry which is preliminary data.</text>
</comment>
<dbReference type="EMBL" id="PGET01000001">
    <property type="protein sequence ID" value="PJJ30128.1"/>
    <property type="molecule type" value="Genomic_DNA"/>
</dbReference>
<protein>
    <submittedName>
        <fullName evidence="1">Uncharacterized protein</fullName>
    </submittedName>
</protein>
<dbReference type="RefSeq" id="WP_100306414.1">
    <property type="nucleotide sequence ID" value="NZ_PGET01000001.1"/>
</dbReference>
<evidence type="ECO:0000313" key="2">
    <source>
        <dbReference type="Proteomes" id="UP000231092"/>
    </source>
</evidence>
<name>A0A2M8Z9K2_9FIRM</name>
<gene>
    <name evidence="1" type="ORF">H171_3703</name>
</gene>
<dbReference type="AlphaFoldDB" id="A0A2M8Z9K2"/>
<evidence type="ECO:0000313" key="1">
    <source>
        <dbReference type="EMBL" id="PJJ30128.1"/>
    </source>
</evidence>
<sequence length="88" mass="10635">MNLEDLLEQIICDRIEMLLNARSDETLHEERELNHKMKDILERLDEESKVAMEQFWDEWVMQSAEENRYLYLAGMKDGARVLKVFLKF</sequence>
<accession>A0A2M8Z9K2</accession>
<reference evidence="1 2" key="1">
    <citation type="submission" date="2017-11" db="EMBL/GenBank/DDBJ databases">
        <title>Understudied soil microbes with underappreciated capabilities: Untangling the Clostridium saccharolyticum group.</title>
        <authorList>
            <person name="Leschine S."/>
        </authorList>
    </citation>
    <scope>NUCLEOTIDE SEQUENCE [LARGE SCALE GENOMIC DNA]</scope>
    <source>
        <strain evidence="1 2">18A</strain>
    </source>
</reference>
<dbReference type="OrthoDB" id="2050950at2"/>